<evidence type="ECO:0000256" key="8">
    <source>
        <dbReference type="PIRSR" id="PIRSR001589-1"/>
    </source>
</evidence>
<proteinExistence type="inferred from homology"/>
<dbReference type="Proteomes" id="UP000583266">
    <property type="component" value="Unassembled WGS sequence"/>
</dbReference>
<name>A0A848GCZ6_9BACT</name>
<evidence type="ECO:0000313" key="11">
    <source>
        <dbReference type="EMBL" id="NML35836.1"/>
    </source>
</evidence>
<evidence type="ECO:0000256" key="7">
    <source>
        <dbReference type="ARBA" id="ARBA00048741"/>
    </source>
</evidence>
<dbReference type="PROSITE" id="PS51278">
    <property type="entry name" value="GATASE_TYPE_2"/>
    <property type="match status" value="1"/>
</dbReference>
<dbReference type="GO" id="GO:0006529">
    <property type="term" value="P:asparagine biosynthetic process"/>
    <property type="evidence" value="ECO:0007669"/>
    <property type="project" value="UniProtKB-KW"/>
</dbReference>
<feature type="binding site" evidence="9">
    <location>
        <position position="102"/>
    </location>
    <ligand>
        <name>L-glutamine</name>
        <dbReference type="ChEBI" id="CHEBI:58359"/>
    </ligand>
</feature>
<dbReference type="SUPFAM" id="SSF56235">
    <property type="entry name" value="N-terminal nucleophile aminohydrolases (Ntn hydrolases)"/>
    <property type="match status" value="1"/>
</dbReference>
<dbReference type="GO" id="GO:0005524">
    <property type="term" value="F:ATP binding"/>
    <property type="evidence" value="ECO:0007669"/>
    <property type="project" value="UniProtKB-KW"/>
</dbReference>
<evidence type="ECO:0000256" key="1">
    <source>
        <dbReference type="ARBA" id="ARBA00005187"/>
    </source>
</evidence>
<dbReference type="CDD" id="cd01991">
    <property type="entry name" value="Asn_synthase_B_C"/>
    <property type="match status" value="1"/>
</dbReference>
<keyword evidence="12" id="KW-1185">Reference proteome</keyword>
<sequence>MCGITGLLNNAAGTVNSHVLRQMTDIIAHRGPDGEGQWVAPNGQVGLGHRRLSIIDLTEGGHQPMHYADNRYTITFNGEIYNYIELRTKLKGKGYSFRSTSDTEVLLALYDAERENCLASLDGMFAFAIWDEVEQTLFFARDRFGEKPFHYYYEPGKRFVFGSEMKSLWAAGVPKAINNRMLYRYLVYNEIMDETDLSVTFFENIKRLEPGHYGFLHLPSFKLDIKQYWSVEAGHEDGEITLKQATDKFRELFFNSVSLRLRSDVEIGSSLSGGLDSSAIVCAINHLTSNEGRAMHTFSARFPGFKKDEGVHIDKVLARTRTIPHFIFPDERSLLARIKEVAWHQEEPFASASINAQNEVMKCASNEKIKVLLDGQGADEILAGYHFYFKSFFNELKYQNKDVFKTQLSRYQELHASNTINSVVYNDSLKERFKELVPATVLKRLRDMNNRWHSSRGGFIDKDFMGVNMVGSSKSWFTDRGLNFSLKTSTTGSGLQELLRYADRNSMQHSVEVRLPFLSHHLVEYIFTLPSNFKIYDGWSKYLMRKSLEDILPADIAWRKDKIGYEPPQQSWMELSETKEMIREIKETLVKDRILSTKALNAEIPTHSVLNSDLNWKILQIGMVL</sequence>
<keyword evidence="6 8" id="KW-0315">Glutamine amidotransferase</keyword>
<dbReference type="Pfam" id="PF00733">
    <property type="entry name" value="Asn_synthase"/>
    <property type="match status" value="1"/>
</dbReference>
<evidence type="ECO:0000256" key="3">
    <source>
        <dbReference type="ARBA" id="ARBA00012737"/>
    </source>
</evidence>
<evidence type="ECO:0000259" key="10">
    <source>
        <dbReference type="PROSITE" id="PS51278"/>
    </source>
</evidence>
<reference evidence="11 12" key="1">
    <citation type="submission" date="2020-04" db="EMBL/GenBank/DDBJ databases">
        <title>Chitinophaga sp. G-6-1-13 sp. nov., isolated from soil.</title>
        <authorList>
            <person name="Dahal R.H."/>
            <person name="Chaudhary D.K."/>
        </authorList>
    </citation>
    <scope>NUCLEOTIDE SEQUENCE [LARGE SCALE GENOMIC DNA]</scope>
    <source>
        <strain evidence="11 12">G-6-1-13</strain>
    </source>
</reference>
<organism evidence="11 12">
    <name type="scientific">Chitinophaga fulva</name>
    <dbReference type="NCBI Taxonomy" id="2728842"/>
    <lineage>
        <taxon>Bacteria</taxon>
        <taxon>Pseudomonadati</taxon>
        <taxon>Bacteroidota</taxon>
        <taxon>Chitinophagia</taxon>
        <taxon>Chitinophagales</taxon>
        <taxon>Chitinophagaceae</taxon>
        <taxon>Chitinophaga</taxon>
    </lineage>
</organism>
<evidence type="ECO:0000313" key="12">
    <source>
        <dbReference type="Proteomes" id="UP000583266"/>
    </source>
</evidence>
<keyword evidence="8" id="KW-0028">Amino-acid biosynthesis</keyword>
<keyword evidence="8" id="KW-0061">Asparagine biosynthesis</keyword>
<dbReference type="InterPro" id="IPR033738">
    <property type="entry name" value="AsnB_N"/>
</dbReference>
<keyword evidence="4 9" id="KW-0547">Nucleotide-binding</keyword>
<comment type="catalytic activity">
    <reaction evidence="7">
        <text>L-aspartate + L-glutamine + ATP + H2O = L-asparagine + L-glutamate + AMP + diphosphate + H(+)</text>
        <dbReference type="Rhea" id="RHEA:12228"/>
        <dbReference type="ChEBI" id="CHEBI:15377"/>
        <dbReference type="ChEBI" id="CHEBI:15378"/>
        <dbReference type="ChEBI" id="CHEBI:29985"/>
        <dbReference type="ChEBI" id="CHEBI:29991"/>
        <dbReference type="ChEBI" id="CHEBI:30616"/>
        <dbReference type="ChEBI" id="CHEBI:33019"/>
        <dbReference type="ChEBI" id="CHEBI:58048"/>
        <dbReference type="ChEBI" id="CHEBI:58359"/>
        <dbReference type="ChEBI" id="CHEBI:456215"/>
        <dbReference type="EC" id="6.3.5.4"/>
    </reaction>
</comment>
<dbReference type="GO" id="GO:0005829">
    <property type="term" value="C:cytosol"/>
    <property type="evidence" value="ECO:0007669"/>
    <property type="project" value="TreeGrafter"/>
</dbReference>
<evidence type="ECO:0000256" key="9">
    <source>
        <dbReference type="PIRSR" id="PIRSR001589-2"/>
    </source>
</evidence>
<dbReference type="InterPro" id="IPR029055">
    <property type="entry name" value="Ntn_hydrolases_N"/>
</dbReference>
<evidence type="ECO:0000256" key="2">
    <source>
        <dbReference type="ARBA" id="ARBA00005752"/>
    </source>
</evidence>
<evidence type="ECO:0000256" key="4">
    <source>
        <dbReference type="ARBA" id="ARBA00022741"/>
    </source>
</evidence>
<dbReference type="RefSeq" id="WP_169223025.1">
    <property type="nucleotide sequence ID" value="NZ_JABBGC010000001.1"/>
</dbReference>
<dbReference type="InterPro" id="IPR001962">
    <property type="entry name" value="Asn_synthase"/>
</dbReference>
<comment type="similarity">
    <text evidence="2">Belongs to the asparagine synthetase family.</text>
</comment>
<dbReference type="Pfam" id="PF13537">
    <property type="entry name" value="GATase_7"/>
    <property type="match status" value="1"/>
</dbReference>
<dbReference type="EMBL" id="JABBGC010000001">
    <property type="protein sequence ID" value="NML35836.1"/>
    <property type="molecule type" value="Genomic_DNA"/>
</dbReference>
<evidence type="ECO:0000256" key="6">
    <source>
        <dbReference type="ARBA" id="ARBA00022962"/>
    </source>
</evidence>
<dbReference type="NCBIfam" id="TIGR01536">
    <property type="entry name" value="asn_synth_AEB"/>
    <property type="match status" value="1"/>
</dbReference>
<keyword evidence="5 9" id="KW-0067">ATP-binding</keyword>
<comment type="caution">
    <text evidence="11">The sequence shown here is derived from an EMBL/GenBank/DDBJ whole genome shotgun (WGS) entry which is preliminary data.</text>
</comment>
<evidence type="ECO:0000256" key="5">
    <source>
        <dbReference type="ARBA" id="ARBA00022840"/>
    </source>
</evidence>
<dbReference type="SUPFAM" id="SSF52402">
    <property type="entry name" value="Adenine nucleotide alpha hydrolases-like"/>
    <property type="match status" value="1"/>
</dbReference>
<dbReference type="GO" id="GO:0004066">
    <property type="term" value="F:asparagine synthase (glutamine-hydrolyzing) activity"/>
    <property type="evidence" value="ECO:0007669"/>
    <property type="project" value="UniProtKB-EC"/>
</dbReference>
<protein>
    <recommendedName>
        <fullName evidence="3">asparagine synthase (glutamine-hydrolyzing)</fullName>
        <ecNumber evidence="3">6.3.5.4</ecNumber>
    </recommendedName>
</protein>
<dbReference type="CDD" id="cd00712">
    <property type="entry name" value="AsnB"/>
    <property type="match status" value="1"/>
</dbReference>
<dbReference type="Gene3D" id="3.40.50.620">
    <property type="entry name" value="HUPs"/>
    <property type="match status" value="2"/>
</dbReference>
<feature type="domain" description="Glutamine amidotransferase type-2" evidence="10">
    <location>
        <begin position="2"/>
        <end position="219"/>
    </location>
</feature>
<dbReference type="PANTHER" id="PTHR43284:SF1">
    <property type="entry name" value="ASPARAGINE SYNTHETASE"/>
    <property type="match status" value="1"/>
</dbReference>
<keyword evidence="11" id="KW-0436">Ligase</keyword>
<dbReference type="InterPro" id="IPR051786">
    <property type="entry name" value="ASN_synthetase/amidase"/>
</dbReference>
<dbReference type="InterPro" id="IPR006426">
    <property type="entry name" value="Asn_synth_AEB"/>
</dbReference>
<dbReference type="Gene3D" id="3.60.20.10">
    <property type="entry name" value="Glutamine Phosphoribosylpyrophosphate, subunit 1, domain 1"/>
    <property type="match status" value="1"/>
</dbReference>
<accession>A0A848GCZ6</accession>
<dbReference type="PIRSF" id="PIRSF001589">
    <property type="entry name" value="Asn_synthetase_glu-h"/>
    <property type="match status" value="1"/>
</dbReference>
<comment type="pathway">
    <text evidence="1">Amino-acid biosynthesis; L-asparagine biosynthesis; L-asparagine from L-aspartate (L-Gln route): step 1/1.</text>
</comment>
<feature type="active site" description="For GATase activity" evidence="8">
    <location>
        <position position="2"/>
    </location>
</feature>
<dbReference type="InterPro" id="IPR017932">
    <property type="entry name" value="GATase_2_dom"/>
</dbReference>
<dbReference type="PANTHER" id="PTHR43284">
    <property type="entry name" value="ASPARAGINE SYNTHETASE (GLUTAMINE-HYDROLYZING)"/>
    <property type="match status" value="1"/>
</dbReference>
<gene>
    <name evidence="11" type="primary">asnB</name>
    <name evidence="11" type="ORF">HHL17_01385</name>
</gene>
<dbReference type="InterPro" id="IPR014729">
    <property type="entry name" value="Rossmann-like_a/b/a_fold"/>
</dbReference>
<dbReference type="EC" id="6.3.5.4" evidence="3"/>
<dbReference type="AlphaFoldDB" id="A0A848GCZ6"/>